<dbReference type="EMBL" id="LVYU01000079">
    <property type="protein sequence ID" value="KZB01567.1"/>
    <property type="molecule type" value="Genomic_DNA"/>
</dbReference>
<evidence type="ECO:0000313" key="6">
    <source>
        <dbReference type="Proteomes" id="UP000183050"/>
    </source>
</evidence>
<evidence type="ECO:0000313" key="8">
    <source>
        <dbReference type="Proteomes" id="UP000471560"/>
    </source>
</evidence>
<dbReference type="EMBL" id="WUEZ01000017">
    <property type="protein sequence ID" value="NEI35548.1"/>
    <property type="molecule type" value="Genomic_DNA"/>
</dbReference>
<gene>
    <name evidence="3" type="ORF">A4A59_01435</name>
    <name evidence="2" type="ORF">BMW22_23495</name>
    <name evidence="5" type="ORF">EHI47_36220</name>
    <name evidence="4" type="ORF">GR204_16410</name>
</gene>
<keyword evidence="1" id="KW-0472">Membrane</keyword>
<proteinExistence type="predicted"/>
<evidence type="ECO:0000313" key="4">
    <source>
        <dbReference type="EMBL" id="NEI35548.1"/>
    </source>
</evidence>
<evidence type="ECO:0000313" key="7">
    <source>
        <dbReference type="Proteomes" id="UP000283817"/>
    </source>
</evidence>
<dbReference type="AlphaFoldDB" id="A0A154ILU1"/>
<keyword evidence="1" id="KW-0812">Transmembrane</keyword>
<accession>A0A154ILU1</accession>
<dbReference type="EMBL" id="SBHX01000112">
    <property type="protein sequence ID" value="RWX21456.1"/>
    <property type="molecule type" value="Genomic_DNA"/>
</dbReference>
<evidence type="ECO:0000313" key="3">
    <source>
        <dbReference type="EMBL" id="KZB01567.1"/>
    </source>
</evidence>
<protein>
    <submittedName>
        <fullName evidence="2">DUF4345 domain-containing protein</fullName>
    </submittedName>
</protein>
<feature type="transmembrane region" description="Helical" evidence="1">
    <location>
        <begin position="12"/>
        <end position="31"/>
    </location>
</feature>
<reference evidence="2 6" key="2">
    <citation type="submission" date="2016-11" db="EMBL/GenBank/DDBJ databases">
        <title>Rhizobium leguminosarum bv. viciae strain Vaf12 isolated from Vavilovia formosa root nodules from Russia, Dagestan.</title>
        <authorList>
            <person name="Kimeklis A."/>
        </authorList>
    </citation>
    <scope>NUCLEOTIDE SEQUENCE [LARGE SCALE GENOMIC DNA]</scope>
    <source>
        <strain evidence="2 6">Vaf-108</strain>
    </source>
</reference>
<feature type="transmembrane region" description="Helical" evidence="1">
    <location>
        <begin position="75"/>
        <end position="97"/>
    </location>
</feature>
<sequence length="129" mass="13948">MEFYFPTELGEQLAFCSAAFTALAGFIMMFAPGQTFRLLGLQAQEGRPEGFGEGRSMGGFYLGFGLSAIMLAQDWIYMALGASFAMAAFARVISILSDKGSNLVNYLLLVVQIALAALPLLYVFGFTQT</sequence>
<evidence type="ECO:0000256" key="1">
    <source>
        <dbReference type="SAM" id="Phobius"/>
    </source>
</evidence>
<dbReference type="Proteomes" id="UP000471560">
    <property type="component" value="Unassembled WGS sequence"/>
</dbReference>
<reference evidence="3" key="1">
    <citation type="submission" date="2016-03" db="EMBL/GenBank/DDBJ databases">
        <title>Microsymbionts genomes from the relict species Vavilovia formosa.</title>
        <authorList>
            <person name="Chirak E."/>
            <person name="Kimeklis A."/>
            <person name="Kopat V."/>
            <person name="Andronov E."/>
        </authorList>
    </citation>
    <scope>NUCLEOTIDE SEQUENCE [LARGE SCALE GENOMIC DNA]</scope>
    <source>
        <strain evidence="3">Vaf12</strain>
    </source>
</reference>
<dbReference type="Proteomes" id="UP000183050">
    <property type="component" value="Chromosome"/>
</dbReference>
<dbReference type="RefSeq" id="WP_027666861.1">
    <property type="nucleotide sequence ID" value="NZ_CP018228.1"/>
</dbReference>
<evidence type="ECO:0000313" key="5">
    <source>
        <dbReference type="EMBL" id="RWX21456.1"/>
    </source>
</evidence>
<organism evidence="3">
    <name type="scientific">Rhizobium leguminosarum</name>
    <dbReference type="NCBI Taxonomy" id="384"/>
    <lineage>
        <taxon>Bacteria</taxon>
        <taxon>Pseudomonadati</taxon>
        <taxon>Pseudomonadota</taxon>
        <taxon>Alphaproteobacteria</taxon>
        <taxon>Hyphomicrobiales</taxon>
        <taxon>Rhizobiaceae</taxon>
        <taxon>Rhizobium/Agrobacterium group</taxon>
        <taxon>Rhizobium</taxon>
    </lineage>
</organism>
<reference evidence="4 8" key="4">
    <citation type="submission" date="2019-12" db="EMBL/GenBank/DDBJ databases">
        <title>Rhizobium genotypes associated with high levels of biological nitrogen fixation by grain legumes in a temperate-maritime cropping system.</title>
        <authorList>
            <person name="Maluk M."/>
            <person name="Francesc Ferrando Molina F."/>
            <person name="Lopez Del Egido L."/>
            <person name="Lafos M."/>
            <person name="Langarica-Fuentes A."/>
            <person name="Gebre Yohannes G."/>
            <person name="Young M.W."/>
            <person name="Martin P."/>
            <person name="Gantlett R."/>
            <person name="Kenicer G."/>
            <person name="Hawes C."/>
            <person name="Begg G.S."/>
            <person name="Quilliam R.S."/>
            <person name="Squire G.R."/>
            <person name="Poole P.S."/>
            <person name="Young P.W."/>
            <person name="Iannetta P.M."/>
            <person name="James E.K."/>
        </authorList>
    </citation>
    <scope>NUCLEOTIDE SEQUENCE [LARGE SCALE GENOMIC DNA]</scope>
    <source>
        <strain evidence="4 8">JHI1096</strain>
    </source>
</reference>
<name>A0A154ILU1_RHILE</name>
<evidence type="ECO:0000313" key="2">
    <source>
        <dbReference type="EMBL" id="API54182.1"/>
    </source>
</evidence>
<reference evidence="5 7" key="3">
    <citation type="submission" date="2019-01" db="EMBL/GenBank/DDBJ databases">
        <title>RHIZO-ID as a novel technology for direct rhizobia identification.</title>
        <authorList>
            <person name="De Meyer S.E."/>
        </authorList>
    </citation>
    <scope>NUCLEOTIDE SEQUENCE [LARGE SCALE GENOMIC DNA]</scope>
    <source>
        <strain evidence="5 7">WSM448</strain>
    </source>
</reference>
<keyword evidence="1" id="KW-1133">Transmembrane helix</keyword>
<dbReference type="EMBL" id="CP018228">
    <property type="protein sequence ID" value="API54182.1"/>
    <property type="molecule type" value="Genomic_DNA"/>
</dbReference>
<feature type="transmembrane region" description="Helical" evidence="1">
    <location>
        <begin position="103"/>
        <end position="124"/>
    </location>
</feature>
<dbReference type="Proteomes" id="UP000283817">
    <property type="component" value="Unassembled WGS sequence"/>
</dbReference>